<evidence type="ECO:0000313" key="2">
    <source>
        <dbReference type="EMBL" id="TCO56764.1"/>
    </source>
</evidence>
<keyword evidence="1" id="KW-1133">Transmembrane helix</keyword>
<evidence type="ECO:0000256" key="1">
    <source>
        <dbReference type="SAM" id="Phobius"/>
    </source>
</evidence>
<accession>A0A4R2JCX8</accession>
<proteinExistence type="predicted"/>
<sequence length="37" mass="4190">MNHKRPVAVISFFTAVPVVLKLLGQLDWSWWGVLAPL</sequence>
<keyword evidence="3" id="KW-1185">Reference proteome</keyword>
<gene>
    <name evidence="2" type="ORF">EV192_106239</name>
</gene>
<comment type="caution">
    <text evidence="2">The sequence shown here is derived from an EMBL/GenBank/DDBJ whole genome shotgun (WGS) entry which is preliminary data.</text>
</comment>
<feature type="transmembrane region" description="Helical" evidence="1">
    <location>
        <begin position="7"/>
        <end position="24"/>
    </location>
</feature>
<dbReference type="Proteomes" id="UP000295680">
    <property type="component" value="Unassembled WGS sequence"/>
</dbReference>
<organism evidence="2 3">
    <name type="scientific">Actinocrispum wychmicini</name>
    <dbReference type="NCBI Taxonomy" id="1213861"/>
    <lineage>
        <taxon>Bacteria</taxon>
        <taxon>Bacillati</taxon>
        <taxon>Actinomycetota</taxon>
        <taxon>Actinomycetes</taxon>
        <taxon>Pseudonocardiales</taxon>
        <taxon>Pseudonocardiaceae</taxon>
        <taxon>Actinocrispum</taxon>
    </lineage>
</organism>
<name>A0A4R2JCX8_9PSEU</name>
<dbReference type="AlphaFoldDB" id="A0A4R2JCX8"/>
<dbReference type="EMBL" id="SLWS01000006">
    <property type="protein sequence ID" value="TCO56764.1"/>
    <property type="molecule type" value="Genomic_DNA"/>
</dbReference>
<evidence type="ECO:0000313" key="3">
    <source>
        <dbReference type="Proteomes" id="UP000295680"/>
    </source>
</evidence>
<protein>
    <submittedName>
        <fullName evidence="2">Uncharacterized protein</fullName>
    </submittedName>
</protein>
<keyword evidence="1" id="KW-0472">Membrane</keyword>
<keyword evidence="1" id="KW-0812">Transmembrane</keyword>
<reference evidence="2 3" key="1">
    <citation type="submission" date="2019-03" db="EMBL/GenBank/DDBJ databases">
        <title>Genomic Encyclopedia of Type Strains, Phase IV (KMG-IV): sequencing the most valuable type-strain genomes for metagenomic binning, comparative biology and taxonomic classification.</title>
        <authorList>
            <person name="Goeker M."/>
        </authorList>
    </citation>
    <scope>NUCLEOTIDE SEQUENCE [LARGE SCALE GENOMIC DNA]</scope>
    <source>
        <strain evidence="2 3">DSM 45934</strain>
    </source>
</reference>